<reference evidence="1 2" key="1">
    <citation type="journal article" date="2012" name="PLoS ONE">
        <title>Genome sequence and transcriptome analysis of the radioresistant bacterium Deinococcus gobiensis: insights into the extreme environmental adaptations.</title>
        <authorList>
            <person name="Yuan M."/>
            <person name="Chen M."/>
            <person name="Zhang W."/>
            <person name="Lu W."/>
            <person name="Wang J."/>
            <person name="Yang M."/>
            <person name="Zhao P."/>
            <person name="Tang R."/>
            <person name="Li X."/>
            <person name="Hao Y."/>
            <person name="Zhou Z."/>
            <person name="Zhan Y."/>
            <person name="Yu H."/>
            <person name="Teng C."/>
            <person name="Yan Y."/>
            <person name="Ping S."/>
            <person name="Wang Y."/>
            <person name="Lin M."/>
        </authorList>
    </citation>
    <scope>NUCLEOTIDE SEQUENCE [LARGE SCALE GENOMIC DNA]</scope>
    <source>
        <strain evidence="2">DSM 21396 / JCM 16679 / CGMCC 1.7299 / I-0</strain>
        <plasmid evidence="1">P2</plasmid>
    </source>
</reference>
<dbReference type="Proteomes" id="UP000007575">
    <property type="component" value="Plasmid P2"/>
</dbReference>
<proteinExistence type="predicted"/>
<organism evidence="1 2">
    <name type="scientific">Deinococcus gobiensis (strain DSM 21396 / JCM 16679 / CGMCC 1.7299 / I-0)</name>
    <dbReference type="NCBI Taxonomy" id="745776"/>
    <lineage>
        <taxon>Bacteria</taxon>
        <taxon>Thermotogati</taxon>
        <taxon>Deinococcota</taxon>
        <taxon>Deinococci</taxon>
        <taxon>Deinococcales</taxon>
        <taxon>Deinococcaceae</taxon>
        <taxon>Deinococcus</taxon>
    </lineage>
</organism>
<protein>
    <recommendedName>
        <fullName evidence="3">Hedgehog/Intein (Hint) domain-containing protein</fullName>
    </recommendedName>
</protein>
<dbReference type="KEGG" id="dgo:DGo_PB0378"/>
<dbReference type="RefSeq" id="WP_014686739.1">
    <property type="nucleotide sequence ID" value="NC_017791.1"/>
</dbReference>
<dbReference type="EMBL" id="CP002193">
    <property type="protein sequence ID" value="AFD27647.1"/>
    <property type="molecule type" value="Genomic_DNA"/>
</dbReference>
<evidence type="ECO:0008006" key="3">
    <source>
        <dbReference type="Google" id="ProtNLM"/>
    </source>
</evidence>
<keyword evidence="2" id="KW-1185">Reference proteome</keyword>
<sequence>MIDITQIPFELGLVEAALTHGQQLYVRTSDEVAHVAVDGIVTVLHTFDAQSPLAFKGLVLVGDDLMTIDRPLGATPILTSVSLQGEVERYPAVPLHHPSGLTVLAGQPVVSDQQPPLTKFLLGTAGARVPVDARNLTHWEVSGDELVYSDAIGLHQGHPTNPRTVMKRTGILTFDLAGHCVIQKLEEGRSVFEVVSAGTSRTVTEVNRPAALHRLSGETFVRFRNQIAPALMPDALETLPKATDLGTVAEVCGGLSYLDDDRQLRWSADGIYWKTFEPAIRASDVVPVNELELVLTGRRASAWVRSAAP</sequence>
<keyword evidence="1" id="KW-0614">Plasmid</keyword>
<dbReference type="OrthoDB" id="61446at2"/>
<accession>H8H2A0</accession>
<dbReference type="AlphaFoldDB" id="H8H2A0"/>
<geneLocation type="plasmid" evidence="1 2">
    <name>P2</name>
</geneLocation>
<evidence type="ECO:0000313" key="2">
    <source>
        <dbReference type="Proteomes" id="UP000007575"/>
    </source>
</evidence>
<gene>
    <name evidence="1" type="ordered locus">DGo_PB0378</name>
</gene>
<dbReference type="HOGENOM" id="CLU_899321_0_0_0"/>
<evidence type="ECO:0000313" key="1">
    <source>
        <dbReference type="EMBL" id="AFD27647.1"/>
    </source>
</evidence>
<name>H8H2A0_DEIGI</name>